<dbReference type="PANTHER" id="PTHR24349">
    <property type="entry name" value="SERINE/THREONINE-PROTEIN KINASE"/>
    <property type="match status" value="1"/>
</dbReference>
<evidence type="ECO:0000313" key="7">
    <source>
        <dbReference type="EMBL" id="ORY84022.1"/>
    </source>
</evidence>
<evidence type="ECO:0000256" key="2">
    <source>
        <dbReference type="ARBA" id="ARBA00022679"/>
    </source>
</evidence>
<dbReference type="GO" id="GO:0005524">
    <property type="term" value="F:ATP binding"/>
    <property type="evidence" value="ECO:0007669"/>
    <property type="project" value="UniProtKB-KW"/>
</dbReference>
<gene>
    <name evidence="7" type="ORF">LY90DRAFT_499457</name>
</gene>
<keyword evidence="4 7" id="KW-0418">Kinase</keyword>
<sequence length="299" mass="34937">MQKYWPEKRCHGKDNIWYAINQVTQEEVILKYFSMSNCDEYKVSREAYTMKYLYNEDPKHFLEMYDYMEDNNEDQYMIAMEKAECSLEDIVNERGHLSEEEAVPVLREILSALKVMHKNNFIHRDLKLSNILIKSRSDLSSIKIIDFGETLDRSDDYHITGMVGTLHYMAPEILKKKKYGKAVDIWAVGVIAYRLLTGYFPYITEGENHSKQLKAILNNSVSYLCADDKRLSIKAIDFINCILDPEPSSRMGIETALEHPFLDPYFEGEFIPYKPIPKFTKKMSKENMKEGKPLDMKGN</sequence>
<keyword evidence="8" id="KW-1185">Reference proteome</keyword>
<dbReference type="Proteomes" id="UP000193920">
    <property type="component" value="Unassembled WGS sequence"/>
</dbReference>
<organism evidence="7 8">
    <name type="scientific">Neocallimastix californiae</name>
    <dbReference type="NCBI Taxonomy" id="1754190"/>
    <lineage>
        <taxon>Eukaryota</taxon>
        <taxon>Fungi</taxon>
        <taxon>Fungi incertae sedis</taxon>
        <taxon>Chytridiomycota</taxon>
        <taxon>Chytridiomycota incertae sedis</taxon>
        <taxon>Neocallimastigomycetes</taxon>
        <taxon>Neocallimastigales</taxon>
        <taxon>Neocallimastigaceae</taxon>
        <taxon>Neocallimastix</taxon>
    </lineage>
</organism>
<name>A0A1Y2FJ73_9FUNG</name>
<keyword evidence="5" id="KW-0067">ATP-binding</keyword>
<dbReference type="InterPro" id="IPR008271">
    <property type="entry name" value="Ser/Thr_kinase_AS"/>
</dbReference>
<evidence type="ECO:0000256" key="3">
    <source>
        <dbReference type="ARBA" id="ARBA00022741"/>
    </source>
</evidence>
<keyword evidence="3" id="KW-0547">Nucleotide-binding</keyword>
<protein>
    <submittedName>
        <fullName evidence="7">Kinase-like protein</fullName>
    </submittedName>
</protein>
<dbReference type="InterPro" id="IPR000719">
    <property type="entry name" value="Prot_kinase_dom"/>
</dbReference>
<dbReference type="PROSITE" id="PS00108">
    <property type="entry name" value="PROTEIN_KINASE_ST"/>
    <property type="match status" value="1"/>
</dbReference>
<feature type="domain" description="Protein kinase" evidence="6">
    <location>
        <begin position="1"/>
        <end position="262"/>
    </location>
</feature>
<dbReference type="InterPro" id="IPR011009">
    <property type="entry name" value="Kinase-like_dom_sf"/>
</dbReference>
<dbReference type="AlphaFoldDB" id="A0A1Y2FJ73"/>
<dbReference type="InterPro" id="IPR050205">
    <property type="entry name" value="CDPK_Ser/Thr_kinases"/>
</dbReference>
<accession>A0A1Y2FJ73</accession>
<evidence type="ECO:0000259" key="6">
    <source>
        <dbReference type="PROSITE" id="PS50011"/>
    </source>
</evidence>
<dbReference type="EMBL" id="MCOG01000006">
    <property type="protein sequence ID" value="ORY84022.1"/>
    <property type="molecule type" value="Genomic_DNA"/>
</dbReference>
<comment type="caution">
    <text evidence="7">The sequence shown here is derived from an EMBL/GenBank/DDBJ whole genome shotgun (WGS) entry which is preliminary data.</text>
</comment>
<dbReference type="STRING" id="1754190.A0A1Y2FJ73"/>
<dbReference type="Pfam" id="PF00069">
    <property type="entry name" value="Pkinase"/>
    <property type="match status" value="1"/>
</dbReference>
<evidence type="ECO:0000256" key="1">
    <source>
        <dbReference type="ARBA" id="ARBA00022527"/>
    </source>
</evidence>
<dbReference type="SMART" id="SM00220">
    <property type="entry name" value="S_TKc"/>
    <property type="match status" value="1"/>
</dbReference>
<evidence type="ECO:0000256" key="4">
    <source>
        <dbReference type="ARBA" id="ARBA00022777"/>
    </source>
</evidence>
<evidence type="ECO:0000313" key="8">
    <source>
        <dbReference type="Proteomes" id="UP000193920"/>
    </source>
</evidence>
<dbReference type="Gene3D" id="1.10.510.10">
    <property type="entry name" value="Transferase(Phosphotransferase) domain 1"/>
    <property type="match status" value="1"/>
</dbReference>
<dbReference type="GO" id="GO:0004674">
    <property type="term" value="F:protein serine/threonine kinase activity"/>
    <property type="evidence" value="ECO:0007669"/>
    <property type="project" value="UniProtKB-KW"/>
</dbReference>
<evidence type="ECO:0000256" key="5">
    <source>
        <dbReference type="ARBA" id="ARBA00022840"/>
    </source>
</evidence>
<keyword evidence="1" id="KW-0723">Serine/threonine-protein kinase</keyword>
<proteinExistence type="predicted"/>
<dbReference type="OrthoDB" id="10252171at2759"/>
<dbReference type="PROSITE" id="PS50011">
    <property type="entry name" value="PROTEIN_KINASE_DOM"/>
    <property type="match status" value="1"/>
</dbReference>
<keyword evidence="2" id="KW-0808">Transferase</keyword>
<reference evidence="7 8" key="1">
    <citation type="submission" date="2016-08" db="EMBL/GenBank/DDBJ databases">
        <title>A Parts List for Fungal Cellulosomes Revealed by Comparative Genomics.</title>
        <authorList>
            <consortium name="DOE Joint Genome Institute"/>
            <person name="Haitjema C.H."/>
            <person name="Gilmore S.P."/>
            <person name="Henske J.K."/>
            <person name="Solomon K.V."/>
            <person name="De Groot R."/>
            <person name="Kuo A."/>
            <person name="Mondo S.J."/>
            <person name="Salamov A.A."/>
            <person name="Labutti K."/>
            <person name="Zhao Z."/>
            <person name="Chiniquy J."/>
            <person name="Barry K."/>
            <person name="Brewer H.M."/>
            <person name="Purvine S.O."/>
            <person name="Wright A.T."/>
            <person name="Boxma B."/>
            <person name="Van Alen T."/>
            <person name="Hackstein J.H."/>
            <person name="Baker S.E."/>
            <person name="Grigoriev I.V."/>
            <person name="O'Malley M.A."/>
        </authorList>
    </citation>
    <scope>NUCLEOTIDE SEQUENCE [LARGE SCALE GENOMIC DNA]</scope>
    <source>
        <strain evidence="7 8">G1</strain>
    </source>
</reference>
<dbReference type="SUPFAM" id="SSF56112">
    <property type="entry name" value="Protein kinase-like (PK-like)"/>
    <property type="match status" value="1"/>
</dbReference>